<proteinExistence type="predicted"/>
<evidence type="ECO:0000313" key="4">
    <source>
        <dbReference type="Proteomes" id="UP000286075"/>
    </source>
</evidence>
<organism evidence="2 3">
    <name type="scientific">Bacteroides stercorirosoris</name>
    <dbReference type="NCBI Taxonomy" id="871324"/>
    <lineage>
        <taxon>Bacteria</taxon>
        <taxon>Pseudomonadati</taxon>
        <taxon>Bacteroidota</taxon>
        <taxon>Bacteroidia</taxon>
        <taxon>Bacteroidales</taxon>
        <taxon>Bacteroidaceae</taxon>
        <taxon>Bacteroides</taxon>
    </lineage>
</organism>
<reference evidence="2" key="1">
    <citation type="submission" date="2016-11" db="EMBL/GenBank/DDBJ databases">
        <authorList>
            <person name="Jaros S."/>
            <person name="Januszkiewicz K."/>
            <person name="Wedrychowicz H."/>
        </authorList>
    </citation>
    <scope>NUCLEOTIDE SEQUENCE [LARGE SCALE GENOMIC DNA]</scope>
    <source>
        <strain evidence="2">DSM 26884</strain>
    </source>
</reference>
<accession>A0A1M6FI36</accession>
<dbReference type="Proteomes" id="UP000184192">
    <property type="component" value="Unassembled WGS sequence"/>
</dbReference>
<keyword evidence="3" id="KW-1185">Reference proteome</keyword>
<reference evidence="3" key="2">
    <citation type="submission" date="2016-11" db="EMBL/GenBank/DDBJ databases">
        <authorList>
            <person name="Varghese N."/>
            <person name="Submissions S."/>
        </authorList>
    </citation>
    <scope>NUCLEOTIDE SEQUENCE [LARGE SCALE GENOMIC DNA]</scope>
    <source>
        <strain evidence="3">DSM 26884</strain>
    </source>
</reference>
<evidence type="ECO:0000313" key="1">
    <source>
        <dbReference type="EMBL" id="RGX80034.1"/>
    </source>
</evidence>
<evidence type="ECO:0000313" key="2">
    <source>
        <dbReference type="EMBL" id="SHI97408.1"/>
    </source>
</evidence>
<evidence type="ECO:0000313" key="3">
    <source>
        <dbReference type="Proteomes" id="UP000184192"/>
    </source>
</evidence>
<sequence length="64" mass="7722">MFGFINTNLKIKKYEVHYKHIICFDKFLLTLQPAKQDLRKITLVTAFLKTTKKLKRFCSYNNEH</sequence>
<dbReference type="AlphaFoldDB" id="A0A1M6FI36"/>
<dbReference type="EMBL" id="FQZN01000012">
    <property type="protein sequence ID" value="SHI97408.1"/>
    <property type="molecule type" value="Genomic_DNA"/>
</dbReference>
<reference evidence="1 4" key="3">
    <citation type="submission" date="2018-08" db="EMBL/GenBank/DDBJ databases">
        <title>A genome reference for cultivated species of the human gut microbiota.</title>
        <authorList>
            <person name="Zou Y."/>
            <person name="Xue W."/>
            <person name="Luo G."/>
        </authorList>
    </citation>
    <scope>NUCLEOTIDE SEQUENCE [LARGE SCALE GENOMIC DNA]</scope>
    <source>
        <strain evidence="1 4">OF03-9BH</strain>
    </source>
</reference>
<gene>
    <name evidence="1" type="ORF">DXA68_05505</name>
    <name evidence="2" type="ORF">SAMN05444350_11247</name>
</gene>
<protein>
    <submittedName>
        <fullName evidence="2">Uncharacterized protein</fullName>
    </submittedName>
</protein>
<dbReference type="Proteomes" id="UP000286075">
    <property type="component" value="Unassembled WGS sequence"/>
</dbReference>
<dbReference type="EMBL" id="QSCF01000006">
    <property type="protein sequence ID" value="RGX80034.1"/>
    <property type="molecule type" value="Genomic_DNA"/>
</dbReference>
<name>A0A1M6FI36_9BACE</name>